<dbReference type="Pfam" id="PF12776">
    <property type="entry name" value="Myb_DNA-bind_3"/>
    <property type="match status" value="1"/>
</dbReference>
<gene>
    <name evidence="3" type="ORF">D9619_010561</name>
</gene>
<protein>
    <recommendedName>
        <fullName evidence="2">Myb/SANT-like domain-containing protein</fullName>
    </recommendedName>
</protein>
<name>A0A8H5ATD7_9AGAR</name>
<dbReference type="Proteomes" id="UP000567179">
    <property type="component" value="Unassembled WGS sequence"/>
</dbReference>
<dbReference type="EMBL" id="JAACJJ010000058">
    <property type="protein sequence ID" value="KAF5309877.1"/>
    <property type="molecule type" value="Genomic_DNA"/>
</dbReference>
<feature type="domain" description="Myb/SANT-like" evidence="2">
    <location>
        <begin position="9"/>
        <end position="93"/>
    </location>
</feature>
<evidence type="ECO:0000313" key="4">
    <source>
        <dbReference type="Proteomes" id="UP000567179"/>
    </source>
</evidence>
<evidence type="ECO:0000256" key="1">
    <source>
        <dbReference type="SAM" id="MobiDB-lite"/>
    </source>
</evidence>
<organism evidence="3 4">
    <name type="scientific">Psilocybe cf. subviscida</name>
    <dbReference type="NCBI Taxonomy" id="2480587"/>
    <lineage>
        <taxon>Eukaryota</taxon>
        <taxon>Fungi</taxon>
        <taxon>Dikarya</taxon>
        <taxon>Basidiomycota</taxon>
        <taxon>Agaricomycotina</taxon>
        <taxon>Agaricomycetes</taxon>
        <taxon>Agaricomycetidae</taxon>
        <taxon>Agaricales</taxon>
        <taxon>Agaricineae</taxon>
        <taxon>Strophariaceae</taxon>
        <taxon>Psilocybe</taxon>
    </lineage>
</organism>
<accession>A0A8H5ATD7</accession>
<dbReference type="AlphaFoldDB" id="A0A8H5ATD7"/>
<dbReference type="PANTHER" id="PTHR46929">
    <property type="entry name" value="EXPRESSED PROTEIN"/>
    <property type="match status" value="1"/>
</dbReference>
<dbReference type="InterPro" id="IPR024752">
    <property type="entry name" value="Myb/SANT-like_dom"/>
</dbReference>
<comment type="caution">
    <text evidence="3">The sequence shown here is derived from an EMBL/GenBank/DDBJ whole genome shotgun (WGS) entry which is preliminary data.</text>
</comment>
<sequence length="292" mass="31953">MAQKAQKAHWTPKEEQALLEFFVEHKSEAGDGGNFKQATFRQAALHLAPLHVRGTRKVGKNCANKYSYFRQLYCIVVAIQAISGWVWDDETGASINPGTASSWDDYVQAHPDACPFRNRGWPYLGQMEDLMPSTVQGANVYHATAASPPQPAEDPSNSDHESMGNELSDNEEPTSSASGTKRQCAPSTLPRPHAKQVRPSGSSTLASIADSFGTFTSTFANTLAPPTQPGIAASPVRHQQAVAAVQSCEKGWLTVTQCVKLIELLKKDQDAVDVYLALTEEDVRHEWFNLQL</sequence>
<reference evidence="3 4" key="1">
    <citation type="journal article" date="2020" name="ISME J.">
        <title>Uncovering the hidden diversity of litter-decomposition mechanisms in mushroom-forming fungi.</title>
        <authorList>
            <person name="Floudas D."/>
            <person name="Bentzer J."/>
            <person name="Ahren D."/>
            <person name="Johansson T."/>
            <person name="Persson P."/>
            <person name="Tunlid A."/>
        </authorList>
    </citation>
    <scope>NUCLEOTIDE SEQUENCE [LARGE SCALE GENOMIC DNA]</scope>
    <source>
        <strain evidence="3 4">CBS 101986</strain>
    </source>
</reference>
<evidence type="ECO:0000259" key="2">
    <source>
        <dbReference type="Pfam" id="PF12776"/>
    </source>
</evidence>
<keyword evidence="4" id="KW-1185">Reference proteome</keyword>
<feature type="region of interest" description="Disordered" evidence="1">
    <location>
        <begin position="145"/>
        <end position="202"/>
    </location>
</feature>
<evidence type="ECO:0000313" key="3">
    <source>
        <dbReference type="EMBL" id="KAF5309877.1"/>
    </source>
</evidence>
<proteinExistence type="predicted"/>
<dbReference type="OrthoDB" id="3186724at2759"/>
<dbReference type="PANTHER" id="PTHR46929:SF3">
    <property type="entry name" value="MYB_SANT-LIKE DOMAIN-CONTAINING PROTEIN"/>
    <property type="match status" value="1"/>
</dbReference>